<dbReference type="EMBL" id="BRYB01005707">
    <property type="protein sequence ID" value="GMI27919.1"/>
    <property type="molecule type" value="Genomic_DNA"/>
</dbReference>
<accession>A0ABQ6MLB4</accession>
<name>A0ABQ6MLB4_9STRA</name>
<evidence type="ECO:0000313" key="1">
    <source>
        <dbReference type="EMBL" id="GMI27919.1"/>
    </source>
</evidence>
<reference evidence="1 2" key="1">
    <citation type="journal article" date="2023" name="Commun. Biol.">
        <title>Genome analysis of Parmales, the sister group of diatoms, reveals the evolutionary specialization of diatoms from phago-mixotrophs to photoautotrophs.</title>
        <authorList>
            <person name="Ban H."/>
            <person name="Sato S."/>
            <person name="Yoshikawa S."/>
            <person name="Yamada K."/>
            <person name="Nakamura Y."/>
            <person name="Ichinomiya M."/>
            <person name="Sato N."/>
            <person name="Blanc-Mathieu R."/>
            <person name="Endo H."/>
            <person name="Kuwata A."/>
            <person name="Ogata H."/>
        </authorList>
    </citation>
    <scope>NUCLEOTIDE SEQUENCE [LARGE SCALE GENOMIC DNA]</scope>
</reference>
<evidence type="ECO:0000313" key="2">
    <source>
        <dbReference type="Proteomes" id="UP001165060"/>
    </source>
</evidence>
<sequence>MDPQAAWDQTVHDLEFLTNGEEDERAILHAQSRCLHAHPPELLNHHPQIYRALLTSYARLPKRAGTHGLQFILRFISTVSAYIMMDEDIMTQQRLELESLVFFSSRSLTLRFLEMCCAALPAGPIERDGRATREYAIDQDLYMALINLTCSPRFQNAILGSPVMDLFLLHAPGWREDDGTLREDLMVKGIWCYANMARCASCATPEFLSSPGSRRVISAVVAAISRNSDQAWDNHGYCALGLNFLAHLTAHASAAAWFKEGGGEDLREGIVGAVRPLLQRKNADGMAAAAVAAALAVREEEWNELLPPRCDRYLELCELVENTLDNVGSTDDGDEHGEYIFGVFHLSVGLAAAGNLGSAIRSAPMKILSSFVYDEGSRDVRRALSGFVCGEEGSYLASWVGGGGQDYRGANAPQF</sequence>
<gene>
    <name evidence="1" type="ORF">TeGR_g14443</name>
</gene>
<protein>
    <submittedName>
        <fullName evidence="1">Uncharacterized protein</fullName>
    </submittedName>
</protein>
<organism evidence="1 2">
    <name type="scientific">Tetraparma gracilis</name>
    <dbReference type="NCBI Taxonomy" id="2962635"/>
    <lineage>
        <taxon>Eukaryota</taxon>
        <taxon>Sar</taxon>
        <taxon>Stramenopiles</taxon>
        <taxon>Ochrophyta</taxon>
        <taxon>Bolidophyceae</taxon>
        <taxon>Parmales</taxon>
        <taxon>Triparmaceae</taxon>
        <taxon>Tetraparma</taxon>
    </lineage>
</organism>
<dbReference type="Proteomes" id="UP001165060">
    <property type="component" value="Unassembled WGS sequence"/>
</dbReference>
<keyword evidence="2" id="KW-1185">Reference proteome</keyword>
<comment type="caution">
    <text evidence="1">The sequence shown here is derived from an EMBL/GenBank/DDBJ whole genome shotgun (WGS) entry which is preliminary data.</text>
</comment>
<proteinExistence type="predicted"/>